<reference evidence="2" key="1">
    <citation type="submission" date="2014-09" db="EMBL/GenBank/DDBJ databases">
        <authorList>
            <person name="Gomez-Valero L."/>
        </authorList>
    </citation>
    <scope>NUCLEOTIDE SEQUENCE [LARGE SCALE GENOMIC DNA]</scope>
    <source>
        <strain evidence="2">ATCC700992</strain>
    </source>
</reference>
<evidence type="ECO:0000313" key="1">
    <source>
        <dbReference type="EMBL" id="CEG58967.1"/>
    </source>
</evidence>
<dbReference type="AlphaFoldDB" id="A0A098GAF9"/>
<protein>
    <recommendedName>
        <fullName evidence="3">Ubiquinone biosynthesis accessory factor UbiJ</fullName>
    </recommendedName>
</protein>
<organism evidence="1 2">
    <name type="scientific">Legionella fallonii LLAP-10</name>
    <dbReference type="NCBI Taxonomy" id="1212491"/>
    <lineage>
        <taxon>Bacteria</taxon>
        <taxon>Pseudomonadati</taxon>
        <taxon>Pseudomonadota</taxon>
        <taxon>Gammaproteobacteria</taxon>
        <taxon>Legionellales</taxon>
        <taxon>Legionellaceae</taxon>
        <taxon>Legionella</taxon>
    </lineage>
</organism>
<dbReference type="RefSeq" id="WP_052674025.1">
    <property type="nucleotide sequence ID" value="NZ_LN614827.1"/>
</dbReference>
<name>A0A098GAF9_9GAMM</name>
<sequence>MNPIKRLIRVISINAFLAKYTLKSALLLLKLFSPLQVVKWLNPKRWFRKKTTLPHESPQLSLNDFKPLLATLGSVLSTRQAIQSNGIKQKFDRFKNKMTPVINPETEIITEASNEPFFSEVEMNTNKTEDLSSHIKKLWNELNLPQFTGDGIGQQIGSLVNKGKEFKKQVADSLQLNIVEYIQEELRVYPSRDELNDFFNEIDELSLSVGRLQAHVNQLMSSHEIN</sequence>
<dbReference type="Proteomes" id="UP000032430">
    <property type="component" value="Chromosome I"/>
</dbReference>
<dbReference type="OrthoDB" id="9871702at2"/>
<accession>A0A098GAF9</accession>
<evidence type="ECO:0008006" key="3">
    <source>
        <dbReference type="Google" id="ProtNLM"/>
    </source>
</evidence>
<dbReference type="KEGG" id="lfa:LFA_3642"/>
<dbReference type="HOGENOM" id="CLU_1223469_0_0_6"/>
<dbReference type="PANTHER" id="PTHR38693:SF1">
    <property type="entry name" value="UBIQUINONE BIOSYNTHESIS ACCESSORY FACTOR UBIJ"/>
    <property type="match status" value="1"/>
</dbReference>
<dbReference type="InterPro" id="IPR038989">
    <property type="entry name" value="UbiJ"/>
</dbReference>
<dbReference type="PANTHER" id="PTHR38693">
    <property type="entry name" value="UBIQUINONE BIOSYNTHESIS PROTEIN UBIJ"/>
    <property type="match status" value="1"/>
</dbReference>
<gene>
    <name evidence="1" type="ORF">LFA_3642</name>
</gene>
<dbReference type="STRING" id="1212491.LFA_3642"/>
<dbReference type="EMBL" id="LN614827">
    <property type="protein sequence ID" value="CEG58967.1"/>
    <property type="molecule type" value="Genomic_DNA"/>
</dbReference>
<evidence type="ECO:0000313" key="2">
    <source>
        <dbReference type="Proteomes" id="UP000032430"/>
    </source>
</evidence>
<proteinExistence type="predicted"/>
<dbReference type="GO" id="GO:0006744">
    <property type="term" value="P:ubiquinone biosynthetic process"/>
    <property type="evidence" value="ECO:0007669"/>
    <property type="project" value="InterPro"/>
</dbReference>
<keyword evidence="2" id="KW-1185">Reference proteome</keyword>